<proteinExistence type="predicted"/>
<dbReference type="Gene3D" id="3.30.300.130">
    <property type="entry name" value="Fe-S cluster assembly (FSCA)"/>
    <property type="match status" value="1"/>
</dbReference>
<dbReference type="GO" id="GO:0051536">
    <property type="term" value="F:iron-sulfur cluster binding"/>
    <property type="evidence" value="ECO:0007669"/>
    <property type="project" value="InterPro"/>
</dbReference>
<protein>
    <recommendedName>
        <fullName evidence="1">NIF system FeS cluster assembly NifU C-terminal domain-containing protein</fullName>
    </recommendedName>
</protein>
<gene>
    <name evidence="2" type="ORF">COX28_02735</name>
</gene>
<dbReference type="PANTHER" id="PTHR11178">
    <property type="entry name" value="IRON-SULFUR CLUSTER SCAFFOLD PROTEIN NFU-RELATED"/>
    <property type="match status" value="1"/>
</dbReference>
<dbReference type="AlphaFoldDB" id="A0A2G9Z6L3"/>
<evidence type="ECO:0000313" key="2">
    <source>
        <dbReference type="EMBL" id="PIP28807.1"/>
    </source>
</evidence>
<evidence type="ECO:0000259" key="1">
    <source>
        <dbReference type="Pfam" id="PF01106"/>
    </source>
</evidence>
<dbReference type="InterPro" id="IPR034904">
    <property type="entry name" value="FSCA_dom_sf"/>
</dbReference>
<dbReference type="GO" id="GO:0016226">
    <property type="term" value="P:iron-sulfur cluster assembly"/>
    <property type="evidence" value="ECO:0007669"/>
    <property type="project" value="InterPro"/>
</dbReference>
<organism evidence="2 3">
    <name type="scientific">Candidatus Kuenenbacteria bacterium CG23_combo_of_CG06-09_8_20_14_all_39_39</name>
    <dbReference type="NCBI Taxonomy" id="1974623"/>
    <lineage>
        <taxon>Bacteria</taxon>
        <taxon>Candidatus Kueneniibacteriota</taxon>
    </lineage>
</organism>
<dbReference type="SUPFAM" id="SSF117916">
    <property type="entry name" value="Fe-S cluster assembly (FSCA) domain-like"/>
    <property type="match status" value="1"/>
</dbReference>
<dbReference type="Proteomes" id="UP000231235">
    <property type="component" value="Unassembled WGS sequence"/>
</dbReference>
<dbReference type="EMBL" id="PCRX01000049">
    <property type="protein sequence ID" value="PIP28807.1"/>
    <property type="molecule type" value="Genomic_DNA"/>
</dbReference>
<reference evidence="2 3" key="1">
    <citation type="submission" date="2017-09" db="EMBL/GenBank/DDBJ databases">
        <title>Depth-based differentiation of microbial function through sediment-hosted aquifers and enrichment of novel symbionts in the deep terrestrial subsurface.</title>
        <authorList>
            <person name="Probst A.J."/>
            <person name="Ladd B."/>
            <person name="Jarett J.K."/>
            <person name="Geller-Mcgrath D.E."/>
            <person name="Sieber C.M."/>
            <person name="Emerson J.B."/>
            <person name="Anantharaman K."/>
            <person name="Thomas B.C."/>
            <person name="Malmstrom R."/>
            <person name="Stieglmeier M."/>
            <person name="Klingl A."/>
            <person name="Woyke T."/>
            <person name="Ryan C.M."/>
            <person name="Banfield J.F."/>
        </authorList>
    </citation>
    <scope>NUCLEOTIDE SEQUENCE [LARGE SCALE GENOMIC DNA]</scope>
    <source>
        <strain evidence="2">CG23_combo_of_CG06-09_8_20_14_all_39_39</strain>
    </source>
</reference>
<dbReference type="GO" id="GO:0005506">
    <property type="term" value="F:iron ion binding"/>
    <property type="evidence" value="ECO:0007669"/>
    <property type="project" value="InterPro"/>
</dbReference>
<feature type="domain" description="NIF system FeS cluster assembly NifU C-terminal" evidence="1">
    <location>
        <begin position="27"/>
        <end position="91"/>
    </location>
</feature>
<sequence>MKRIEEKIYPVKSAKRSPDKPGLFNRVNKILADVRPSLQTDGGDVELKSVKDGVVELKIKGACQGCPMAYLTFGSGIGQRLKEKIPEIKAVKY</sequence>
<name>A0A2G9Z6L3_9BACT</name>
<dbReference type="Pfam" id="PF01106">
    <property type="entry name" value="NifU"/>
    <property type="match status" value="1"/>
</dbReference>
<accession>A0A2G9Z6L3</accession>
<evidence type="ECO:0000313" key="3">
    <source>
        <dbReference type="Proteomes" id="UP000231235"/>
    </source>
</evidence>
<comment type="caution">
    <text evidence="2">The sequence shown here is derived from an EMBL/GenBank/DDBJ whole genome shotgun (WGS) entry which is preliminary data.</text>
</comment>
<dbReference type="InterPro" id="IPR001075">
    <property type="entry name" value="NIF_FeS_clus_asmbl_NifU_C"/>
</dbReference>